<organism evidence="2 3">
    <name type="scientific">Lithocarpus litseifolius</name>
    <dbReference type="NCBI Taxonomy" id="425828"/>
    <lineage>
        <taxon>Eukaryota</taxon>
        <taxon>Viridiplantae</taxon>
        <taxon>Streptophyta</taxon>
        <taxon>Embryophyta</taxon>
        <taxon>Tracheophyta</taxon>
        <taxon>Spermatophyta</taxon>
        <taxon>Magnoliopsida</taxon>
        <taxon>eudicotyledons</taxon>
        <taxon>Gunneridae</taxon>
        <taxon>Pentapetalae</taxon>
        <taxon>rosids</taxon>
        <taxon>fabids</taxon>
        <taxon>Fagales</taxon>
        <taxon>Fagaceae</taxon>
        <taxon>Lithocarpus</taxon>
    </lineage>
</organism>
<feature type="transmembrane region" description="Helical" evidence="1">
    <location>
        <begin position="6"/>
        <end position="23"/>
    </location>
</feature>
<protein>
    <submittedName>
        <fullName evidence="2">Uncharacterized protein</fullName>
    </submittedName>
</protein>
<name>A0AAW2DR01_9ROSI</name>
<evidence type="ECO:0000313" key="2">
    <source>
        <dbReference type="EMBL" id="KAL0012554.1"/>
    </source>
</evidence>
<keyword evidence="1" id="KW-1133">Transmembrane helix</keyword>
<reference evidence="2 3" key="1">
    <citation type="submission" date="2024-01" db="EMBL/GenBank/DDBJ databases">
        <title>A telomere-to-telomere, gap-free genome of sweet tea (Lithocarpus litseifolius).</title>
        <authorList>
            <person name="Zhou J."/>
        </authorList>
    </citation>
    <scope>NUCLEOTIDE SEQUENCE [LARGE SCALE GENOMIC DNA]</scope>
    <source>
        <strain evidence="2">Zhou-2022a</strain>
        <tissue evidence="2">Leaf</tissue>
    </source>
</reference>
<keyword evidence="3" id="KW-1185">Reference proteome</keyword>
<evidence type="ECO:0000313" key="3">
    <source>
        <dbReference type="Proteomes" id="UP001459277"/>
    </source>
</evidence>
<gene>
    <name evidence="2" type="ORF">SO802_007662</name>
</gene>
<feature type="non-terminal residue" evidence="2">
    <location>
        <position position="1"/>
    </location>
</feature>
<dbReference type="AlphaFoldDB" id="A0AAW2DR01"/>
<comment type="caution">
    <text evidence="2">The sequence shown here is derived from an EMBL/GenBank/DDBJ whole genome shotgun (WGS) entry which is preliminary data.</text>
</comment>
<dbReference type="EMBL" id="JAZDWU010000002">
    <property type="protein sequence ID" value="KAL0012554.1"/>
    <property type="molecule type" value="Genomic_DNA"/>
</dbReference>
<keyword evidence="1" id="KW-0812">Transmembrane</keyword>
<sequence>CLHSWYYMYTNGWIFGFSFISIRHQGWIYSYWRNQSPSEGLNPLVKGVID</sequence>
<proteinExistence type="predicted"/>
<accession>A0AAW2DR01</accession>
<keyword evidence="1" id="KW-0472">Membrane</keyword>
<dbReference type="Proteomes" id="UP001459277">
    <property type="component" value="Unassembled WGS sequence"/>
</dbReference>
<evidence type="ECO:0000256" key="1">
    <source>
        <dbReference type="SAM" id="Phobius"/>
    </source>
</evidence>